<evidence type="ECO:0000313" key="2">
    <source>
        <dbReference type="EMBL" id="TPX18707.1"/>
    </source>
</evidence>
<evidence type="ECO:0000313" key="3">
    <source>
        <dbReference type="Proteomes" id="UP000319257"/>
    </source>
</evidence>
<feature type="compositionally biased region" description="Low complexity" evidence="1">
    <location>
        <begin position="102"/>
        <end position="120"/>
    </location>
</feature>
<dbReference type="AlphaFoldDB" id="A0A507BFM6"/>
<evidence type="ECO:0000256" key="1">
    <source>
        <dbReference type="SAM" id="MobiDB-lite"/>
    </source>
</evidence>
<organism evidence="2 3">
    <name type="scientific">Thyridium curvatum</name>
    <dbReference type="NCBI Taxonomy" id="1093900"/>
    <lineage>
        <taxon>Eukaryota</taxon>
        <taxon>Fungi</taxon>
        <taxon>Dikarya</taxon>
        <taxon>Ascomycota</taxon>
        <taxon>Pezizomycotina</taxon>
        <taxon>Sordariomycetes</taxon>
        <taxon>Sordariomycetidae</taxon>
        <taxon>Thyridiales</taxon>
        <taxon>Thyridiaceae</taxon>
        <taxon>Thyridium</taxon>
    </lineage>
</organism>
<name>A0A507BFM6_9PEZI</name>
<keyword evidence="3" id="KW-1185">Reference proteome</keyword>
<gene>
    <name evidence="2" type="ORF">E0L32_002564</name>
</gene>
<dbReference type="InParanoid" id="A0A507BFM6"/>
<dbReference type="RefSeq" id="XP_031000418.1">
    <property type="nucleotide sequence ID" value="XM_031136767.1"/>
</dbReference>
<sequence length="289" mass="26129">MPPPKTVAATTALAAPQPIEVDPNGAKNLGNGAGTQFITGACLSNADCASGCCASIVGGSSANGICSGPAVGNVAGKGGCGFSAAGGGAAAAPPSSPPPPATSAGSGTTPPPTTGGAAAAKPIQVDSSGAKNVGNGAGKQFITGACLSNADCNSGCCASIIGGNGANGICSGTAVGNVAGKGGCGFSAAGGAGAGAATPPPATANPAKPGTNNNASAGSGTCAAVNASAAGSANVGKGNGQQFITGQCQSAADCASGCCAKQADGSAQCKARLVTEQAGGSCDFSCTAA</sequence>
<protein>
    <recommendedName>
        <fullName evidence="4">Biotrophy-associated secreted protein 2</fullName>
    </recommendedName>
</protein>
<dbReference type="OrthoDB" id="2132010at2759"/>
<proteinExistence type="predicted"/>
<comment type="caution">
    <text evidence="2">The sequence shown here is derived from an EMBL/GenBank/DDBJ whole genome shotgun (WGS) entry which is preliminary data.</text>
</comment>
<dbReference type="Proteomes" id="UP000319257">
    <property type="component" value="Unassembled WGS sequence"/>
</dbReference>
<reference evidence="2 3" key="1">
    <citation type="submission" date="2019-06" db="EMBL/GenBank/DDBJ databases">
        <title>Draft genome sequence of the filamentous fungus Phialemoniopsis curvata isolated from diesel fuel.</title>
        <authorList>
            <person name="Varaljay V.A."/>
            <person name="Lyon W.J."/>
            <person name="Crouch A.L."/>
            <person name="Drake C.E."/>
            <person name="Hollomon J.M."/>
            <person name="Nadeau L.J."/>
            <person name="Nunn H.S."/>
            <person name="Stevenson B.S."/>
            <person name="Bojanowski C.L."/>
            <person name="Crookes-Goodson W.J."/>
        </authorList>
    </citation>
    <scope>NUCLEOTIDE SEQUENCE [LARGE SCALE GENOMIC DNA]</scope>
    <source>
        <strain evidence="2 3">D216</strain>
    </source>
</reference>
<evidence type="ECO:0008006" key="4">
    <source>
        <dbReference type="Google" id="ProtNLM"/>
    </source>
</evidence>
<dbReference type="EMBL" id="SKBQ01000010">
    <property type="protein sequence ID" value="TPX18707.1"/>
    <property type="molecule type" value="Genomic_DNA"/>
</dbReference>
<dbReference type="GeneID" id="41970011"/>
<accession>A0A507BFM6</accession>
<feature type="region of interest" description="Disordered" evidence="1">
    <location>
        <begin position="89"/>
        <end position="120"/>
    </location>
</feature>